<organism evidence="2 3">
    <name type="scientific">Paspalum notatum var. saurae</name>
    <dbReference type="NCBI Taxonomy" id="547442"/>
    <lineage>
        <taxon>Eukaryota</taxon>
        <taxon>Viridiplantae</taxon>
        <taxon>Streptophyta</taxon>
        <taxon>Embryophyta</taxon>
        <taxon>Tracheophyta</taxon>
        <taxon>Spermatophyta</taxon>
        <taxon>Magnoliopsida</taxon>
        <taxon>Liliopsida</taxon>
        <taxon>Poales</taxon>
        <taxon>Poaceae</taxon>
        <taxon>PACMAD clade</taxon>
        <taxon>Panicoideae</taxon>
        <taxon>Andropogonodae</taxon>
        <taxon>Paspaleae</taxon>
        <taxon>Paspalinae</taxon>
        <taxon>Paspalum</taxon>
    </lineage>
</organism>
<reference evidence="2 3" key="1">
    <citation type="submission" date="2024-02" db="EMBL/GenBank/DDBJ databases">
        <title>High-quality chromosome-scale genome assembly of Pensacola bahiagrass (Paspalum notatum Flugge var. saurae).</title>
        <authorList>
            <person name="Vega J.M."/>
            <person name="Podio M."/>
            <person name="Orjuela J."/>
            <person name="Siena L.A."/>
            <person name="Pessino S.C."/>
            <person name="Combes M.C."/>
            <person name="Mariac C."/>
            <person name="Albertini E."/>
            <person name="Pupilli F."/>
            <person name="Ortiz J.P.A."/>
            <person name="Leblanc O."/>
        </authorList>
    </citation>
    <scope>NUCLEOTIDE SEQUENCE [LARGE SCALE GENOMIC DNA]</scope>
    <source>
        <strain evidence="2">R1</strain>
        <tissue evidence="2">Leaf</tissue>
    </source>
</reference>
<dbReference type="EMBL" id="CP144754">
    <property type="protein sequence ID" value="WVZ98253.1"/>
    <property type="molecule type" value="Genomic_DNA"/>
</dbReference>
<dbReference type="PROSITE" id="PS50878">
    <property type="entry name" value="RT_POL"/>
    <property type="match status" value="1"/>
</dbReference>
<keyword evidence="3" id="KW-1185">Reference proteome</keyword>
<dbReference type="Proteomes" id="UP001341281">
    <property type="component" value="Chromosome 10"/>
</dbReference>
<gene>
    <name evidence="2" type="ORF">U9M48_043718</name>
</gene>
<dbReference type="AlphaFoldDB" id="A0AAQ3UTN0"/>
<protein>
    <recommendedName>
        <fullName evidence="1">Reverse transcriptase domain-containing protein</fullName>
    </recommendedName>
</protein>
<feature type="non-terminal residue" evidence="2">
    <location>
        <position position="1"/>
    </location>
</feature>
<feature type="domain" description="Reverse transcriptase" evidence="1">
    <location>
        <begin position="1"/>
        <end position="102"/>
    </location>
</feature>
<name>A0AAQ3UTN0_PASNO</name>
<accession>A0AAQ3UTN0</accession>
<proteinExistence type="predicted"/>
<sequence length="230" mass="26500">MLLVLIKRAKSDGQIRGIVPNVVDVVLSILQYADDTVIFMDHDLDMTRNMKLLLRAFEHLSGPKINFNKSELYWFGHAHHRLDSYMEMFRCKRVPNYLGIPIRYKKLQNADWKNVEETEVNKRKKKCRLAKWCILSLRKDQGGIGIHELGTKNILYLANGPTRLRSRYPCLYNIARPKITMITLLGGHLARSNTSPKFLPTHFILVTVSTRPQVGSLGTIYPLPRIANFV</sequence>
<evidence type="ECO:0000259" key="1">
    <source>
        <dbReference type="PROSITE" id="PS50878"/>
    </source>
</evidence>
<dbReference type="InterPro" id="IPR000477">
    <property type="entry name" value="RT_dom"/>
</dbReference>
<evidence type="ECO:0000313" key="2">
    <source>
        <dbReference type="EMBL" id="WVZ98253.1"/>
    </source>
</evidence>
<evidence type="ECO:0000313" key="3">
    <source>
        <dbReference type="Proteomes" id="UP001341281"/>
    </source>
</evidence>